<organism evidence="1">
    <name type="scientific">Pyricularia oryzae (strain Y34)</name>
    <name type="common">Rice blast fungus</name>
    <name type="synonym">Magnaporthe oryzae</name>
    <dbReference type="NCBI Taxonomy" id="1143189"/>
    <lineage>
        <taxon>Eukaryota</taxon>
        <taxon>Fungi</taxon>
        <taxon>Dikarya</taxon>
        <taxon>Ascomycota</taxon>
        <taxon>Pezizomycotina</taxon>
        <taxon>Sordariomycetes</taxon>
        <taxon>Sordariomycetidae</taxon>
        <taxon>Magnaporthales</taxon>
        <taxon>Pyriculariaceae</taxon>
        <taxon>Pyricularia</taxon>
    </lineage>
</organism>
<evidence type="ECO:0000313" key="1">
    <source>
        <dbReference type="EMBL" id="ELQ35965.1"/>
    </source>
</evidence>
<accession>A0AA97NTB7</accession>
<protein>
    <submittedName>
        <fullName evidence="1">Uncharacterized protein</fullName>
    </submittedName>
</protein>
<sequence length="461" mass="50395">MCFFSGMHAKVHAKVRARRFTCSALVTYCVHQVAWGISMVSIGHTPDSDNLGLQSARSAANSTGEDVGVYFDRAFYGSPSPYHKPMDLGPRSLVREEGSVVIEVNDGSLVSADQNDIIEAALDGDDSAIEIIKQALHKACAFGCMETALLEWHRRDRHNHISGCRTRPSAMLQNLGHQAESCEEISFDEKAHPASAACHATSAPDIRTKTPAVSTELAEFISKKDANSRFVAADFETACSQRPRRSRAEIVSSKSTKSKNITKSILFNGISSPNEGQLYTGSWSSKSSYGVMVLPWEKACGKIPLVKDTILVKEKIPCCYMVDEEAKNIKGWAPGYENGGDLEQERLFPVVYFAREKSFGWMPATKISPFNFEKRPKNVRYFNKARDEYARLLGYAGYLDMKDKIGIPPPDPGQPGVHCKDDGVGAGRAQEIQPEIHGSCSPSATAAAALAFMATLQASGR</sequence>
<reference evidence="1" key="1">
    <citation type="journal article" date="2012" name="PLoS Genet.">
        <title>Comparative analysis of the genomes of two field isolates of the rice blast fungus Magnaporthe oryzae.</title>
        <authorList>
            <person name="Xue M."/>
            <person name="Yang J."/>
            <person name="Li Z."/>
            <person name="Hu S."/>
            <person name="Yao N."/>
            <person name="Dean R.A."/>
            <person name="Zhao W."/>
            <person name="Shen M."/>
            <person name="Zhang H."/>
            <person name="Li C."/>
            <person name="Liu L."/>
            <person name="Cao L."/>
            <person name="Xu X."/>
            <person name="Xing Y."/>
            <person name="Hsiang T."/>
            <person name="Zhang Z."/>
            <person name="Xu J.R."/>
            <person name="Peng Y.L."/>
        </authorList>
    </citation>
    <scope>NUCLEOTIDE SEQUENCE</scope>
    <source>
        <strain evidence="1">Y34</strain>
    </source>
</reference>
<proteinExistence type="predicted"/>
<dbReference type="EMBL" id="JH793099">
    <property type="protein sequence ID" value="ELQ35965.1"/>
    <property type="molecule type" value="Genomic_DNA"/>
</dbReference>
<name>A0AA97NTB7_PYRO3</name>
<gene>
    <name evidence="1" type="ORF">OOU_Y34scaffold00676g11</name>
</gene>
<dbReference type="Proteomes" id="UP000011086">
    <property type="component" value="Unassembled WGS sequence"/>
</dbReference>
<dbReference type="AlphaFoldDB" id="A0AA97NTB7"/>